<dbReference type="EMBL" id="JYDI01000027">
    <property type="protein sequence ID" value="KRY57764.1"/>
    <property type="molecule type" value="Genomic_DNA"/>
</dbReference>
<evidence type="ECO:0000313" key="2">
    <source>
        <dbReference type="Proteomes" id="UP000054653"/>
    </source>
</evidence>
<organism evidence="1 2">
    <name type="scientific">Trichinella britovi</name>
    <name type="common">Parasitic roundworm</name>
    <dbReference type="NCBI Taxonomy" id="45882"/>
    <lineage>
        <taxon>Eukaryota</taxon>
        <taxon>Metazoa</taxon>
        <taxon>Ecdysozoa</taxon>
        <taxon>Nematoda</taxon>
        <taxon>Enoplea</taxon>
        <taxon>Dorylaimia</taxon>
        <taxon>Trichinellida</taxon>
        <taxon>Trichinellidae</taxon>
        <taxon>Trichinella</taxon>
    </lineage>
</organism>
<proteinExistence type="predicted"/>
<sequence>MKKQLLIQRNNQMLSEITFLPDHNRDILYTNDVIIKLAFTGDRRKVFYLDQKDASSAQNYVNEVTT</sequence>
<reference evidence="1 2" key="1">
    <citation type="submission" date="2015-01" db="EMBL/GenBank/DDBJ databases">
        <title>Evolution of Trichinella species and genotypes.</title>
        <authorList>
            <person name="Korhonen P.K."/>
            <person name="Edoardo P."/>
            <person name="Giuseppe L.R."/>
            <person name="Gasser R.B."/>
        </authorList>
    </citation>
    <scope>NUCLEOTIDE SEQUENCE [LARGE SCALE GENOMIC DNA]</scope>
    <source>
        <strain evidence="1">ISS120</strain>
    </source>
</reference>
<gene>
    <name evidence="1" type="ORF">T03_3486</name>
</gene>
<dbReference type="AlphaFoldDB" id="A0A0V1D8K1"/>
<accession>A0A0V1D8K1</accession>
<dbReference type="Proteomes" id="UP000054653">
    <property type="component" value="Unassembled WGS sequence"/>
</dbReference>
<comment type="caution">
    <text evidence="1">The sequence shown here is derived from an EMBL/GenBank/DDBJ whole genome shotgun (WGS) entry which is preliminary data.</text>
</comment>
<protein>
    <submittedName>
        <fullName evidence="1">Uncharacterized protein</fullName>
    </submittedName>
</protein>
<name>A0A0V1D8K1_TRIBR</name>
<keyword evidence="2" id="KW-1185">Reference proteome</keyword>
<evidence type="ECO:0000313" key="1">
    <source>
        <dbReference type="EMBL" id="KRY57764.1"/>
    </source>
</evidence>